<evidence type="ECO:0000256" key="1">
    <source>
        <dbReference type="SAM" id="SignalP"/>
    </source>
</evidence>
<dbReference type="Proteomes" id="UP000509782">
    <property type="component" value="Chromosome"/>
</dbReference>
<reference evidence="2 4" key="1">
    <citation type="submission" date="2020-05" db="EMBL/GenBank/DDBJ databases">
        <title>FDA dAtabase for Regulatory Grade micrObial Sequences (FDA-ARGOS): Supporting development and validation of Infectious Disease Dx tests.</title>
        <authorList>
            <person name="Sproer C."/>
            <person name="Gronow S."/>
            <person name="Severitt S."/>
            <person name="Schroder I."/>
            <person name="Tallon L."/>
            <person name="Sadzewicz L."/>
            <person name="Zhao X."/>
            <person name="Vavikolanu K."/>
            <person name="Mehta A."/>
            <person name="Aluvathingal J."/>
            <person name="Nadendla S."/>
            <person name="Myers T."/>
            <person name="Yan Y."/>
            <person name="Sichtig H."/>
        </authorList>
    </citation>
    <scope>NUCLEOTIDE SEQUENCE [LARGE SCALE GENOMIC DNA]</scope>
    <source>
        <strain evidence="2 4">FDAARGOS_787</strain>
    </source>
</reference>
<evidence type="ECO:0000313" key="2">
    <source>
        <dbReference type="EMBL" id="QKQ46197.1"/>
    </source>
</evidence>
<evidence type="ECO:0000313" key="3">
    <source>
        <dbReference type="EMBL" id="XAN19724.1"/>
    </source>
</evidence>
<evidence type="ECO:0000313" key="5">
    <source>
        <dbReference type="Proteomes" id="UP001446337"/>
    </source>
</evidence>
<dbReference type="RefSeq" id="WP_062685407.1">
    <property type="nucleotide sequence ID" value="NZ_BLWG01000785.1"/>
</dbReference>
<feature type="chain" id="PRO_5030157666" evidence="1">
    <location>
        <begin position="21"/>
        <end position="111"/>
    </location>
</feature>
<keyword evidence="5" id="KW-1185">Reference proteome</keyword>
<keyword evidence="1" id="KW-0732">Signal</keyword>
<reference evidence="3 5" key="2">
    <citation type="submission" date="2024-05" db="EMBL/GenBank/DDBJ databases">
        <title>Achromobacter denitrificans. BP1, complete genome.</title>
        <authorList>
            <person name="Zhang B."/>
        </authorList>
    </citation>
    <scope>NUCLEOTIDE SEQUENCE [LARGE SCALE GENOMIC DNA]</scope>
    <source>
        <strain evidence="3 5">BP1</strain>
    </source>
</reference>
<feature type="signal peptide" evidence="1">
    <location>
        <begin position="1"/>
        <end position="20"/>
    </location>
</feature>
<accession>A0A6J5HPC2</accession>
<sequence length="111" mass="12352">MKVRHFAVAALACFPMLASAADVVFVNQSSWEIHEIYFSPAKQKSWGEDHLEDEVLQKGDSLTLTGVTRGKWDVRVVDEDGDQCVLEDVRIDGADKWVITDKELLACQAAS</sequence>
<dbReference type="GeneID" id="92845067"/>
<name>A0A6J5HPC2_ACHDE</name>
<dbReference type="AlphaFoldDB" id="A0A6J5HPC2"/>
<organism evidence="2 4">
    <name type="scientific">Achromobacter denitrificans</name>
    <name type="common">Alcaligenes denitrificans</name>
    <dbReference type="NCBI Taxonomy" id="32002"/>
    <lineage>
        <taxon>Bacteria</taxon>
        <taxon>Pseudomonadati</taxon>
        <taxon>Pseudomonadota</taxon>
        <taxon>Betaproteobacteria</taxon>
        <taxon>Burkholderiales</taxon>
        <taxon>Alcaligenaceae</taxon>
        <taxon>Achromobacter</taxon>
    </lineage>
</organism>
<gene>
    <name evidence="3" type="ORF">AAIK43_17165</name>
    <name evidence="2" type="ORF">FOC81_05650</name>
</gene>
<dbReference type="Proteomes" id="UP001446337">
    <property type="component" value="Chromosome"/>
</dbReference>
<dbReference type="EMBL" id="CP154792">
    <property type="protein sequence ID" value="XAN19724.1"/>
    <property type="molecule type" value="Genomic_DNA"/>
</dbReference>
<evidence type="ECO:0000313" key="4">
    <source>
        <dbReference type="Proteomes" id="UP000509782"/>
    </source>
</evidence>
<proteinExistence type="predicted"/>
<dbReference type="EMBL" id="CP054569">
    <property type="protein sequence ID" value="QKQ46197.1"/>
    <property type="molecule type" value="Genomic_DNA"/>
</dbReference>
<protein>
    <submittedName>
        <fullName evidence="2">Uncharacterized protein</fullName>
    </submittedName>
</protein>